<reference evidence="2" key="1">
    <citation type="journal article" date="2015" name="Nature">
        <title>Complex archaea that bridge the gap between prokaryotes and eukaryotes.</title>
        <authorList>
            <person name="Spang A."/>
            <person name="Saw J.H."/>
            <person name="Jorgensen S.L."/>
            <person name="Zaremba-Niedzwiedzka K."/>
            <person name="Martijn J."/>
            <person name="Lind A.E."/>
            <person name="van Eijk R."/>
            <person name="Schleper C."/>
            <person name="Guy L."/>
            <person name="Ettema T.J."/>
        </authorList>
    </citation>
    <scope>NUCLEOTIDE SEQUENCE</scope>
</reference>
<dbReference type="AlphaFoldDB" id="A0A0F9Q545"/>
<feature type="compositionally biased region" description="Basic and acidic residues" evidence="1">
    <location>
        <begin position="106"/>
        <end position="135"/>
    </location>
</feature>
<sequence length="183" mass="20486">MSFQFITNPKTEENSMSVKLKQRTFTDKDGRAVGEGDPTATFLLGSEGRTVSNETALATGLIDGHLPESVSKERRDSFDKELHTGQDKQGMRQPMPGRPLNPVEEPATRKEKIKGYMRAMAEESKDDPDKEKKLFTDSGLPDVQELTRRMGNKVNTKERGKAWKEVLADVGSEETKPETETIE</sequence>
<protein>
    <submittedName>
        <fullName evidence="2">Uncharacterized protein</fullName>
    </submittedName>
</protein>
<feature type="region of interest" description="Disordered" evidence="1">
    <location>
        <begin position="63"/>
        <end position="159"/>
    </location>
</feature>
<name>A0A0F9Q545_9ZZZZ</name>
<evidence type="ECO:0000313" key="2">
    <source>
        <dbReference type="EMBL" id="KKN39100.1"/>
    </source>
</evidence>
<organism evidence="2">
    <name type="scientific">marine sediment metagenome</name>
    <dbReference type="NCBI Taxonomy" id="412755"/>
    <lineage>
        <taxon>unclassified sequences</taxon>
        <taxon>metagenomes</taxon>
        <taxon>ecological metagenomes</taxon>
    </lineage>
</organism>
<gene>
    <name evidence="2" type="ORF">LCGC14_0746960</name>
</gene>
<evidence type="ECO:0000256" key="1">
    <source>
        <dbReference type="SAM" id="MobiDB-lite"/>
    </source>
</evidence>
<accession>A0A0F9Q545</accession>
<dbReference type="EMBL" id="LAZR01001783">
    <property type="protein sequence ID" value="KKN39100.1"/>
    <property type="molecule type" value="Genomic_DNA"/>
</dbReference>
<feature type="compositionally biased region" description="Basic and acidic residues" evidence="1">
    <location>
        <begin position="70"/>
        <end position="90"/>
    </location>
</feature>
<proteinExistence type="predicted"/>
<comment type="caution">
    <text evidence="2">The sequence shown here is derived from an EMBL/GenBank/DDBJ whole genome shotgun (WGS) entry which is preliminary data.</text>
</comment>